<evidence type="ECO:0000313" key="1">
    <source>
        <dbReference type="EMBL" id="KKN29152.1"/>
    </source>
</evidence>
<reference evidence="1" key="1">
    <citation type="journal article" date="2015" name="Nature">
        <title>Complex archaea that bridge the gap between prokaryotes and eukaryotes.</title>
        <authorList>
            <person name="Spang A."/>
            <person name="Saw J.H."/>
            <person name="Jorgensen S.L."/>
            <person name="Zaremba-Niedzwiedzka K."/>
            <person name="Martijn J."/>
            <person name="Lind A.E."/>
            <person name="van Eijk R."/>
            <person name="Schleper C."/>
            <person name="Guy L."/>
            <person name="Ettema T.J."/>
        </authorList>
    </citation>
    <scope>NUCLEOTIDE SEQUENCE</scope>
</reference>
<gene>
    <name evidence="1" type="ORF">LCGC14_0847070</name>
</gene>
<dbReference type="EMBL" id="LAZR01002506">
    <property type="protein sequence ID" value="KKN29152.1"/>
    <property type="molecule type" value="Genomic_DNA"/>
</dbReference>
<protein>
    <submittedName>
        <fullName evidence="1">Uncharacterized protein</fullName>
    </submittedName>
</protein>
<proteinExistence type="predicted"/>
<sequence>MADGRDALMGAGFEEPTSGGGGIPVLRARGVFAGMDVNIKESKDVDPNTGKPKQYKQVAHNIADLEVLEVKEGTEFPFNSLEFFMSAATKEGTAYHAWVDSVKLALPNVGWDAVDDAGEKVWGSYAKIYDDLLDGNAVEIDRTGTIPGRRMEKDVWVDKAIPVWKVVSVGGASSAAPAATPVEAAIALVGSSSNFTEFIGAVPGNTIIGQDAAFLMELASGAEAWLAAQAEAGTLVVAGDWYTVV</sequence>
<dbReference type="AlphaFoldDB" id="A0A0F9PWP8"/>
<organism evidence="1">
    <name type="scientific">marine sediment metagenome</name>
    <dbReference type="NCBI Taxonomy" id="412755"/>
    <lineage>
        <taxon>unclassified sequences</taxon>
        <taxon>metagenomes</taxon>
        <taxon>ecological metagenomes</taxon>
    </lineage>
</organism>
<name>A0A0F9PWP8_9ZZZZ</name>
<comment type="caution">
    <text evidence="1">The sequence shown here is derived from an EMBL/GenBank/DDBJ whole genome shotgun (WGS) entry which is preliminary data.</text>
</comment>
<accession>A0A0F9PWP8</accession>